<dbReference type="EMBL" id="MCGE01000005">
    <property type="protein sequence ID" value="ORZ21308.1"/>
    <property type="molecule type" value="Genomic_DNA"/>
</dbReference>
<proteinExistence type="inferred from homology"/>
<evidence type="ECO:0000256" key="3">
    <source>
        <dbReference type="ARBA" id="ARBA00022707"/>
    </source>
</evidence>
<evidence type="ECO:0000256" key="2">
    <source>
        <dbReference type="ARBA" id="ARBA00015736"/>
    </source>
</evidence>
<feature type="signal peptide" evidence="5">
    <location>
        <begin position="1"/>
        <end position="18"/>
    </location>
</feature>
<keyword evidence="3" id="KW-0519">Myristate</keyword>
<dbReference type="PANTHER" id="PTHR12895">
    <property type="entry name" value="DYMECLIN"/>
    <property type="match status" value="1"/>
</dbReference>
<comment type="caution">
    <text evidence="6">The sequence shown here is derived from an EMBL/GenBank/DDBJ whole genome shotgun (WGS) entry which is preliminary data.</text>
</comment>
<dbReference type="GO" id="GO:0005794">
    <property type="term" value="C:Golgi apparatus"/>
    <property type="evidence" value="ECO:0007669"/>
    <property type="project" value="TreeGrafter"/>
</dbReference>
<comment type="similarity">
    <text evidence="1">Belongs to the dymeclin family.</text>
</comment>
<sequence>MILNIALTGFFLSHLFSANYSMYELYVELLNTLLVLLSTQLHHIKLEENNYFLDLLLNQFGNRTNALLAKLLDNVIEQNLPPAQSSSVVYSAYSYFFAGRTSAGDVDPLPVADRSLLLILLLSTQSRQYRNSIAELRDFHMLSSDQDTSKGKAHLIAFKELYNIFCQSLHIEERMLLFYLILVENESFRVYILSRTDPETLVRKEKKK</sequence>
<feature type="chain" id="PRO_5012642958" description="Dymeclin" evidence="5">
    <location>
        <begin position="19"/>
        <end position="208"/>
    </location>
</feature>
<protein>
    <recommendedName>
        <fullName evidence="2">Dymeclin</fullName>
    </recommendedName>
</protein>
<dbReference type="Pfam" id="PF09742">
    <property type="entry name" value="Dymeclin"/>
    <property type="match status" value="1"/>
</dbReference>
<dbReference type="STRING" id="90262.A0A1X2IRY3"/>
<accession>A0A1X2IRY3</accession>
<name>A0A1X2IRY3_9FUNG</name>
<dbReference type="OrthoDB" id="10253409at2759"/>
<evidence type="ECO:0000313" key="6">
    <source>
        <dbReference type="EMBL" id="ORZ21308.1"/>
    </source>
</evidence>
<dbReference type="PANTHER" id="PTHR12895:SF9">
    <property type="entry name" value="DYMECLIN"/>
    <property type="match status" value="1"/>
</dbReference>
<dbReference type="AlphaFoldDB" id="A0A1X2IRY3"/>
<gene>
    <name evidence="6" type="ORF">BCR42DRAFT_191125</name>
</gene>
<dbReference type="GO" id="GO:0007030">
    <property type="term" value="P:Golgi organization"/>
    <property type="evidence" value="ECO:0007669"/>
    <property type="project" value="TreeGrafter"/>
</dbReference>
<evidence type="ECO:0000256" key="5">
    <source>
        <dbReference type="SAM" id="SignalP"/>
    </source>
</evidence>
<dbReference type="Proteomes" id="UP000193560">
    <property type="component" value="Unassembled WGS sequence"/>
</dbReference>
<keyword evidence="7" id="KW-1185">Reference proteome</keyword>
<dbReference type="InterPro" id="IPR019142">
    <property type="entry name" value="Dymeclin"/>
</dbReference>
<organism evidence="6 7">
    <name type="scientific">Absidia repens</name>
    <dbReference type="NCBI Taxonomy" id="90262"/>
    <lineage>
        <taxon>Eukaryota</taxon>
        <taxon>Fungi</taxon>
        <taxon>Fungi incertae sedis</taxon>
        <taxon>Mucoromycota</taxon>
        <taxon>Mucoromycotina</taxon>
        <taxon>Mucoromycetes</taxon>
        <taxon>Mucorales</taxon>
        <taxon>Cunninghamellaceae</taxon>
        <taxon>Absidia</taxon>
    </lineage>
</organism>
<evidence type="ECO:0000313" key="7">
    <source>
        <dbReference type="Proteomes" id="UP000193560"/>
    </source>
</evidence>
<keyword evidence="4" id="KW-0449">Lipoprotein</keyword>
<keyword evidence="5" id="KW-0732">Signal</keyword>
<evidence type="ECO:0000256" key="1">
    <source>
        <dbReference type="ARBA" id="ARBA00010603"/>
    </source>
</evidence>
<evidence type="ECO:0000256" key="4">
    <source>
        <dbReference type="ARBA" id="ARBA00023288"/>
    </source>
</evidence>
<reference evidence="6 7" key="1">
    <citation type="submission" date="2016-07" db="EMBL/GenBank/DDBJ databases">
        <title>Pervasive Adenine N6-methylation of Active Genes in Fungi.</title>
        <authorList>
            <consortium name="DOE Joint Genome Institute"/>
            <person name="Mondo S.J."/>
            <person name="Dannebaum R.O."/>
            <person name="Kuo R.C."/>
            <person name="Labutti K."/>
            <person name="Haridas S."/>
            <person name="Kuo A."/>
            <person name="Salamov A."/>
            <person name="Ahrendt S.R."/>
            <person name="Lipzen A."/>
            <person name="Sullivan W."/>
            <person name="Andreopoulos W.B."/>
            <person name="Clum A."/>
            <person name="Lindquist E."/>
            <person name="Daum C."/>
            <person name="Ramamoorthy G.K."/>
            <person name="Gryganskyi A."/>
            <person name="Culley D."/>
            <person name="Magnuson J.K."/>
            <person name="James T.Y."/>
            <person name="O'Malley M.A."/>
            <person name="Stajich J.E."/>
            <person name="Spatafora J.W."/>
            <person name="Visel A."/>
            <person name="Grigoriev I.V."/>
        </authorList>
    </citation>
    <scope>NUCLEOTIDE SEQUENCE [LARGE SCALE GENOMIC DNA]</scope>
    <source>
        <strain evidence="6 7">NRRL 1336</strain>
    </source>
</reference>